<dbReference type="Pfam" id="PF13860">
    <property type="entry name" value="FlgD_ig"/>
    <property type="match status" value="1"/>
</dbReference>
<keyword evidence="1 2" id="KW-0732">Signal</keyword>
<dbReference type="InterPro" id="IPR003961">
    <property type="entry name" value="FN3_dom"/>
</dbReference>
<evidence type="ECO:0000256" key="1">
    <source>
        <dbReference type="ARBA" id="ARBA00022729"/>
    </source>
</evidence>
<keyword evidence="6" id="KW-1185">Reference proteome</keyword>
<dbReference type="InterPro" id="IPR025965">
    <property type="entry name" value="FlgD/Vpr_Ig-like"/>
</dbReference>
<dbReference type="CDD" id="cd00063">
    <property type="entry name" value="FN3"/>
    <property type="match status" value="1"/>
</dbReference>
<accession>A0A6C0GP15</accession>
<dbReference type="RefSeq" id="WP_162445775.1">
    <property type="nucleotide sequence ID" value="NZ_CP048222.1"/>
</dbReference>
<evidence type="ECO:0000259" key="3">
    <source>
        <dbReference type="Pfam" id="PF13205"/>
    </source>
</evidence>
<gene>
    <name evidence="5" type="ORF">GXP67_25670</name>
</gene>
<dbReference type="AlphaFoldDB" id="A0A6C0GP15"/>
<evidence type="ECO:0000259" key="4">
    <source>
        <dbReference type="Pfam" id="PF13860"/>
    </source>
</evidence>
<dbReference type="EMBL" id="CP048222">
    <property type="protein sequence ID" value="QHT69791.1"/>
    <property type="molecule type" value="Genomic_DNA"/>
</dbReference>
<evidence type="ECO:0008006" key="7">
    <source>
        <dbReference type="Google" id="ProtNLM"/>
    </source>
</evidence>
<protein>
    <recommendedName>
        <fullName evidence="7">T9SS type A sorting domain-containing protein</fullName>
    </recommendedName>
</protein>
<dbReference type="Pfam" id="PF13205">
    <property type="entry name" value="Big_5"/>
    <property type="match status" value="1"/>
</dbReference>
<dbReference type="InterPro" id="IPR032812">
    <property type="entry name" value="SbsA_Ig"/>
</dbReference>
<evidence type="ECO:0000256" key="2">
    <source>
        <dbReference type="SAM" id="SignalP"/>
    </source>
</evidence>
<feature type="domain" description="FlgD/Vpr Ig-like" evidence="4">
    <location>
        <begin position="1018"/>
        <end position="1064"/>
    </location>
</feature>
<evidence type="ECO:0000313" key="6">
    <source>
        <dbReference type="Proteomes" id="UP000480178"/>
    </source>
</evidence>
<dbReference type="Gene3D" id="2.60.40.4070">
    <property type="match status" value="1"/>
</dbReference>
<reference evidence="5 6" key="1">
    <citation type="submission" date="2020-01" db="EMBL/GenBank/DDBJ databases">
        <authorList>
            <person name="Kim M.K."/>
        </authorList>
    </citation>
    <scope>NUCLEOTIDE SEQUENCE [LARGE SCALE GENOMIC DNA]</scope>
    <source>
        <strain evidence="5 6">172606-1</strain>
    </source>
</reference>
<dbReference type="KEGG" id="rhoz:GXP67_25670"/>
<dbReference type="Proteomes" id="UP000480178">
    <property type="component" value="Chromosome"/>
</dbReference>
<name>A0A6C0GP15_9BACT</name>
<sequence length="1085" mass="119249">MTFRILRFIIGCLLVMGLSGASGTAWAQTVSSAEYFFDTDPGVGNGTSITITAGASVEINAEIDMTSLTTGTHILFVRTRDSNGRWSLMEGRTFLIQDAPVISTPTITAAEYFFDTDPGNGNGTSLSVTAGSTIDLEPEINLTGLAAGVHTLFVRTRDSNGKWSLIEGRTFLVQPTPVTVNTVPTQGEYFFDTDPGFGKGKSIAIGENGQAEVEIDLSKEGLNAGFHTLYIRVKDSRGTWSLQESRSLVINQALTSLAQITAAEYFFDNANPAPGAGKPLTITPGASLEMDSEIDITNLALGKHQLTIRVKDSKGIWSDVSVQEFTIDPNAIKVLTLAPTNVTSESITLQGTVNANGASAAVAFQYSTDLSYVTLAPATPSSVTGTADTPVSVALTGLTANTTYNYRIRVITAQDTVYSLNETFYTPLESIPPTATLSPVDDATNINIYSDLTLTFSEAIQKGTGSIIIRQNNDVYATIPLSSDLITISETDTKVTINPATDFEFSARISVEIPEGTFTDLAGNNYVGTTATTWNFTTLPPITIEKGFTEIESDASAAETAVKVNYPVAAISQVKILSKDITRNEWREYPMLQNTQDLAKFTLNLPLPATLKDEIGLEYYFELTTTAGQKVVTDVQLVNTSYNDPGLPIPGLIFGSEKKDYQIISIPLNTSLKEVSAIFNELGSYDKEKWRLFAFENSRLVEYTNGFTTIEPGKAYLLIVKDQISITTGEGSTLRQNENNPFTLNLLKGWNLIGNPYNLNLSWKEIREKSGIPENGLVGKLRVLQDGTYPDAGSDKLNAFSGGFVFCDEAVTLKFPVKRNLEYNSARIAAEESLPRYHPDSEFESNFTLHTKELSYGLGGLGMHPDAQPDRDYLDEIGLPKILHYLQVNFAHPEHFYGRFTKDMVPVEENKVWEFTVESNLDAQQASLKWENYFARAIGKQLFLYDPTAERIIDMQSQQQYTFDLSKEHKFRVYYGDARFMAENLNASRIQLLANMPNPFSESTTIAFALPKSQLPYQVQVQVFDANGKQVATLAEGKYQAGFYQLVWDGKNGQGQRLPAGMYMGRATIRDSASSQNYTLKMILR</sequence>
<feature type="chain" id="PRO_5025332205" description="T9SS type A sorting domain-containing protein" evidence="2">
    <location>
        <begin position="28"/>
        <end position="1085"/>
    </location>
</feature>
<evidence type="ECO:0000313" key="5">
    <source>
        <dbReference type="EMBL" id="QHT69791.1"/>
    </source>
</evidence>
<feature type="signal peptide" evidence="2">
    <location>
        <begin position="1"/>
        <end position="27"/>
    </location>
</feature>
<feature type="domain" description="SbsA Ig-like" evidence="3">
    <location>
        <begin position="431"/>
        <end position="538"/>
    </location>
</feature>
<proteinExistence type="predicted"/>
<organism evidence="5 6">
    <name type="scientific">Rhodocytophaga rosea</name>
    <dbReference type="NCBI Taxonomy" id="2704465"/>
    <lineage>
        <taxon>Bacteria</taxon>
        <taxon>Pseudomonadati</taxon>
        <taxon>Bacteroidota</taxon>
        <taxon>Cytophagia</taxon>
        <taxon>Cytophagales</taxon>
        <taxon>Rhodocytophagaceae</taxon>
        <taxon>Rhodocytophaga</taxon>
    </lineage>
</organism>